<evidence type="ECO:0000313" key="2">
    <source>
        <dbReference type="EMBL" id="GAI22771.1"/>
    </source>
</evidence>
<evidence type="ECO:0000259" key="1">
    <source>
        <dbReference type="Pfam" id="PF00085"/>
    </source>
</evidence>
<gene>
    <name evidence="2" type="ORF">S06H3_29644</name>
</gene>
<feature type="domain" description="Thioredoxin" evidence="1">
    <location>
        <begin position="2"/>
        <end position="41"/>
    </location>
</feature>
<dbReference type="AlphaFoldDB" id="X1MXL1"/>
<comment type="caution">
    <text evidence="2">The sequence shown here is derived from an EMBL/GenBank/DDBJ whole genome shotgun (WGS) entry which is preliminary data.</text>
</comment>
<protein>
    <recommendedName>
        <fullName evidence="1">Thioredoxin domain-containing protein</fullName>
    </recommendedName>
</protein>
<sequence length="44" mass="4857">QNISAQYGIQGIPTLIVFKEGKEVGRTVGVMSKEKLQEKLDPIL</sequence>
<organism evidence="2">
    <name type="scientific">marine sediment metagenome</name>
    <dbReference type="NCBI Taxonomy" id="412755"/>
    <lineage>
        <taxon>unclassified sequences</taxon>
        <taxon>metagenomes</taxon>
        <taxon>ecological metagenomes</taxon>
    </lineage>
</organism>
<accession>X1MXL1</accession>
<name>X1MXL1_9ZZZZ</name>
<dbReference type="EMBL" id="BARV01017390">
    <property type="protein sequence ID" value="GAI22771.1"/>
    <property type="molecule type" value="Genomic_DNA"/>
</dbReference>
<dbReference type="InterPro" id="IPR013766">
    <property type="entry name" value="Thioredoxin_domain"/>
</dbReference>
<dbReference type="Gene3D" id="3.40.30.10">
    <property type="entry name" value="Glutaredoxin"/>
    <property type="match status" value="1"/>
</dbReference>
<dbReference type="Pfam" id="PF00085">
    <property type="entry name" value="Thioredoxin"/>
    <property type="match status" value="1"/>
</dbReference>
<dbReference type="CDD" id="cd02947">
    <property type="entry name" value="TRX_family"/>
    <property type="match status" value="1"/>
</dbReference>
<proteinExistence type="predicted"/>
<feature type="non-terminal residue" evidence="2">
    <location>
        <position position="1"/>
    </location>
</feature>
<reference evidence="2" key="1">
    <citation type="journal article" date="2014" name="Front. Microbiol.">
        <title>High frequency of phylogenetically diverse reductive dehalogenase-homologous genes in deep subseafloor sedimentary metagenomes.</title>
        <authorList>
            <person name="Kawai M."/>
            <person name="Futagami T."/>
            <person name="Toyoda A."/>
            <person name="Takaki Y."/>
            <person name="Nishi S."/>
            <person name="Hori S."/>
            <person name="Arai W."/>
            <person name="Tsubouchi T."/>
            <person name="Morono Y."/>
            <person name="Uchiyama I."/>
            <person name="Ito T."/>
            <person name="Fujiyama A."/>
            <person name="Inagaki F."/>
            <person name="Takami H."/>
        </authorList>
    </citation>
    <scope>NUCLEOTIDE SEQUENCE</scope>
    <source>
        <strain evidence="2">Expedition CK06-06</strain>
    </source>
</reference>
<dbReference type="SUPFAM" id="SSF52833">
    <property type="entry name" value="Thioredoxin-like"/>
    <property type="match status" value="1"/>
</dbReference>
<dbReference type="InterPro" id="IPR036249">
    <property type="entry name" value="Thioredoxin-like_sf"/>
</dbReference>